<gene>
    <name evidence="5" type="primary">18</name>
    <name evidence="5" type="ORF">PBI_BRITBRAT_18</name>
</gene>
<keyword evidence="6" id="KW-1185">Reference proteome</keyword>
<dbReference type="PANTHER" id="PTHR37813">
    <property type="entry name" value="FELS-2 PROPHAGE PROTEIN"/>
    <property type="match status" value="1"/>
</dbReference>
<organism evidence="5 6">
    <name type="scientific">Gordonia phage BritBrat</name>
    <dbReference type="NCBI Taxonomy" id="1838064"/>
    <lineage>
        <taxon>Viruses</taxon>
        <taxon>Duplodnaviria</taxon>
        <taxon>Heunggongvirae</taxon>
        <taxon>Uroviricota</taxon>
        <taxon>Caudoviricetes</taxon>
        <taxon>Britbratvirus</taxon>
        <taxon>Britbratvirus britbrat</taxon>
    </lineage>
</organism>
<dbReference type="EMBL" id="KU998233">
    <property type="protein sequence ID" value="ANA85226.1"/>
    <property type="molecule type" value="Genomic_DNA"/>
</dbReference>
<dbReference type="Proteomes" id="UP000202279">
    <property type="component" value="Segment"/>
</dbReference>
<protein>
    <submittedName>
        <fullName evidence="5">Tape measure protein</fullName>
    </submittedName>
</protein>
<keyword evidence="2" id="KW-1188">Viral release from host cell</keyword>
<dbReference type="InterPro" id="IPR010090">
    <property type="entry name" value="Phage_tape_meas"/>
</dbReference>
<accession>A0A166XZ24</accession>
<dbReference type="PANTHER" id="PTHR37813:SF1">
    <property type="entry name" value="FELS-2 PROPHAGE PROTEIN"/>
    <property type="match status" value="1"/>
</dbReference>
<evidence type="ECO:0000256" key="2">
    <source>
        <dbReference type="ARBA" id="ARBA00022612"/>
    </source>
</evidence>
<sequence length="1884" mass="195649">MPELATGWVTIVADTSRIPGQIRQAFGQTDRIAQQQGRQAGRSFSGAVGSSLKSFAGIAGVAGGFATIGAAVNSAMRSGLDFTNALNTMQAVAGASAQQVAEVGRAARELGTDSQLAATSSTDAANAMLELAKGGFTVQQSMQAARGTLQLAAAAQISAADAATIQSQALQAFGKNADYAGKTADILANAANASSAEITDVAQALQQSGTVANQFGLSMSDTAASIALLANAGIKGSDAGTLLKSTLLALTDQSDQAETVMKQLGLTVYDSSGRFVGMESLFGQLNAASERMTDQQYQQATAILFGSDAMRLSGLAAQVGADGFTQMRAAMEKNGSAAEVAAAKMQGLPGAWERLKNSAQDAGLAFYDAVDGPLTAAANMASDVLGDLVGDAQGAGEDIRNAFADDRVQSFIASVRDNGTSAFDGIVQAATGLGAALAPSLEAAAMIAGALGVSTWTVFLEVVRAASGVLEGLTPVLSTVATMVGNNAGLATALVGAFLAWRLIPPVMGRVQSALSPVTTALGNARTSAQNFVSTNTAMAQGLASNRTLMMQMAGVVQTANGRWQTLSGQALTTAQAMQRMNSVAASGVTQFGRFGSAISQIGNHVPVVTRMQAAFVNTAISANQFGRTLGTLNAGMTGFRAGGSALLGAFGGPLGAAVTGAIAYLGLAASAHAENTQKARAQSQAVKDLAASEVALGSALSQSRGAMSQDVWGKAGEQITAYQKTLKTTADQHKSTWDQLKEIGGIAKLLVGSNDELNQNAERSMAAQKAMTDLRMTNDDLARSLYGSDGQWKTTADRLAAMGQGGAKAAGELSRMRSEFVQQRDIAGRITPGVSELGDAIRLMGDNGASASDKLNALKTAMDAMNPARNKTEAMAQYGDAIRKAAEAAEGIDASAFRGGNLDALSEAGSNLSRTLGELAEKSAQVASSGGDMGAVSARNEEAFRQLAMATGQPIERIRQLYAELGGTAVDLAVQLKGAPEVAQQLAAISAQWNSVPEQKSIEIRESAVNQETRAALERMKLQVSEPKNGVVTITANDAAARASFLMITQNMSVLNALKANPQLDLNTAMFQARNSEAMAALQGLDRTQVSPEAGLVIDKLLQGKQVSMAELNTLSQSSANPAVNLLIDQLLKNAAIANKALDDAARKRNAQIQVDFISGLNADTAPLNNPQQFGSNFDRNLQELGRRQQQGYADGGIRRYAQGGIAALERYANGGHLTEAQILPGRGAGKLYTTPAGPAIAAEGETGDEAYFPIAPGVEAFVPLARGKRDRSAGLLATVADMFGFALVPRDQVPNSLSALLGAITAGGAKRWLQSAGVDGVNRFADGGIRAEDFRRLADGQGASRPLTGAPYNWGGVNWGDCSGAMSAFARLAAGLPPFGGRFSTATMGEQIQAMGGMLGRGGSGDMRFGWVNGGPGGGHTAGTLPDGTNVEMGGSYGGGMVGGSVGADDPQFTEHAFFPVEPSWNNPETGVPGDQGGWVQRPDGTWVQTGQTGGFGASGSTGGGGEDKSLSGRLGNAASAFVSGQVTDLFSVLSINDQPGVLAAITEYENQQRQLQQQYERGMDGGNGQKQNGRYLKVKSVPEAEEDVANARADLDLAKQRKTELKPDAKESERMSRQNQLTKAEQRLRDAEADLEEAKANPTGRKFVPNPAAPGSGQPGGGQIQDPGFRRPAPGEDLGGPGATAGASGGSQIKDAFRLGLRDAWRQGPPWSATDWIIQKESSWDPNARNGKYFSLGQLGPEAWAAAGVAPTTDPTQNGQAYDHYVGGRYGDPLRAKEHHEANNWYDAGGIGRGIGDMQKRILEPERVLSPRQTTAFEEMVRRNFQPAQGGSDAVVAKLDQLIRLLAEDTGGDTYLVRDSQGTRRAEKVQKKKISTKLGSW</sequence>
<evidence type="ECO:0000313" key="5">
    <source>
        <dbReference type="EMBL" id="ANA85226.1"/>
    </source>
</evidence>
<dbReference type="Pfam" id="PF10145">
    <property type="entry name" value="PhageMin_Tail"/>
    <property type="match status" value="1"/>
</dbReference>
<dbReference type="RefSeq" id="YP_009276545.1">
    <property type="nucleotide sequence ID" value="NC_030942.1"/>
</dbReference>
<feature type="region of interest" description="Disordered" evidence="3">
    <location>
        <begin position="1601"/>
        <end position="1694"/>
    </location>
</feature>
<feature type="compositionally biased region" description="Gly residues" evidence="3">
    <location>
        <begin position="1494"/>
        <end position="1507"/>
    </location>
</feature>
<dbReference type="GeneID" id="28802863"/>
<dbReference type="GO" id="GO:0098003">
    <property type="term" value="P:viral tail assembly"/>
    <property type="evidence" value="ECO:0007669"/>
    <property type="project" value="UniProtKB-KW"/>
</dbReference>
<evidence type="ECO:0000256" key="3">
    <source>
        <dbReference type="SAM" id="MobiDB-lite"/>
    </source>
</evidence>
<proteinExistence type="predicted"/>
<evidence type="ECO:0000259" key="4">
    <source>
        <dbReference type="Pfam" id="PF10145"/>
    </source>
</evidence>
<feature type="domain" description="Phage tail tape measure protein" evidence="4">
    <location>
        <begin position="106"/>
        <end position="306"/>
    </location>
</feature>
<evidence type="ECO:0000256" key="1">
    <source>
        <dbReference type="ARBA" id="ARBA00022465"/>
    </source>
</evidence>
<feature type="compositionally biased region" description="Basic and acidic residues" evidence="3">
    <location>
        <begin position="1601"/>
        <end position="1619"/>
    </location>
</feature>
<evidence type="ECO:0000313" key="6">
    <source>
        <dbReference type="Proteomes" id="UP000202279"/>
    </source>
</evidence>
<feature type="region of interest" description="Disordered" evidence="3">
    <location>
        <begin position="1863"/>
        <end position="1884"/>
    </location>
</feature>
<dbReference type="KEGG" id="vg:28802863"/>
<dbReference type="NCBIfam" id="TIGR01760">
    <property type="entry name" value="tape_meas_TP901"/>
    <property type="match status" value="1"/>
</dbReference>
<feature type="compositionally biased region" description="Gly residues" evidence="3">
    <location>
        <begin position="1680"/>
        <end position="1692"/>
    </location>
</feature>
<feature type="region of interest" description="Disordered" evidence="3">
    <location>
        <begin position="1493"/>
        <end position="1512"/>
    </location>
</feature>
<name>A0A166XZ24_9CAUD</name>
<keyword evidence="1" id="KW-1245">Viral tail assembly</keyword>
<reference evidence="6" key="1">
    <citation type="submission" date="2016-03" db="EMBL/GenBank/DDBJ databases">
        <authorList>
            <person name="Ploux O."/>
        </authorList>
    </citation>
    <scope>NUCLEOTIDE SEQUENCE [LARGE SCALE GENOMIC DNA]</scope>
</reference>
<feature type="compositionally biased region" description="Basic and acidic residues" evidence="3">
    <location>
        <begin position="1627"/>
        <end position="1642"/>
    </location>
</feature>